<feature type="domain" description="Cell envelope-related transcriptional attenuator" evidence="3">
    <location>
        <begin position="95"/>
        <end position="242"/>
    </location>
</feature>
<evidence type="ECO:0000256" key="1">
    <source>
        <dbReference type="ARBA" id="ARBA00006068"/>
    </source>
</evidence>
<dbReference type="EMBL" id="JACRSP010000001">
    <property type="protein sequence ID" value="MBC8535703.1"/>
    <property type="molecule type" value="Genomic_DNA"/>
</dbReference>
<accession>A0A926DBW5</accession>
<feature type="region of interest" description="Disordered" evidence="2">
    <location>
        <begin position="49"/>
        <end position="75"/>
    </location>
</feature>
<sequence length="449" mass="48606">MFIKLKKKKPFGIISTVAILLLAVVLSLAIYLPMSAAILMAEDDKPFDLTDDPELGGHDPLTSDDFDDPNTDEGLQKEEGVTTFIVGGTDKDGTRTDTILLVRYDTTDQSVNILQIPRDTYLNTTKKSKKANALYAYGKGPLMKDGFSNMFGFEIDHYVVINFTAFNKIIDKIGGVEVDVPMDMDYEDPAQDLYIHIKKGKQVLKGDDAIGFVRFRKGYADADIGRMKAQKMFITAAIKKVLSPGTIVKIPSIITDVFANVKTDMQLTDMLGLAANAVNLDMDKIRFFTLPGEAAYSGGVSYFSVYLPETLELINQSFNPYTTEITEHNMVELARKENNKTDLEGSTATEIDEKRPTFYPIKKSSSSSSSGSSSSSDSSGSTDKTTDNKTTDQAQTTTTETNAGKTDGDKTPSGGESGDAGGTTAGGPVTVEPEEPPSTGEVPAEKPVS</sequence>
<dbReference type="AlphaFoldDB" id="A0A926DBW5"/>
<name>A0A926DBW5_9FIRM</name>
<proteinExistence type="inferred from homology"/>
<organism evidence="4 5">
    <name type="scientific">Feifania hominis</name>
    <dbReference type="NCBI Taxonomy" id="2763660"/>
    <lineage>
        <taxon>Bacteria</taxon>
        <taxon>Bacillati</taxon>
        <taxon>Bacillota</taxon>
        <taxon>Clostridia</taxon>
        <taxon>Eubacteriales</taxon>
        <taxon>Feifaniaceae</taxon>
        <taxon>Feifania</taxon>
    </lineage>
</organism>
<feature type="compositionally biased region" description="Low complexity" evidence="2">
    <location>
        <begin position="391"/>
        <end position="405"/>
    </location>
</feature>
<feature type="region of interest" description="Disordered" evidence="2">
    <location>
        <begin position="336"/>
        <end position="449"/>
    </location>
</feature>
<feature type="compositionally biased region" description="Low complexity" evidence="2">
    <location>
        <begin position="426"/>
        <end position="442"/>
    </location>
</feature>
<dbReference type="Gene3D" id="3.40.630.190">
    <property type="entry name" value="LCP protein"/>
    <property type="match status" value="1"/>
</dbReference>
<dbReference type="PANTHER" id="PTHR33392:SF6">
    <property type="entry name" value="POLYISOPRENYL-TEICHOIC ACID--PEPTIDOGLYCAN TEICHOIC ACID TRANSFERASE TAGU"/>
    <property type="match status" value="1"/>
</dbReference>
<feature type="compositionally biased region" description="Acidic residues" evidence="2">
    <location>
        <begin position="62"/>
        <end position="71"/>
    </location>
</feature>
<evidence type="ECO:0000313" key="5">
    <source>
        <dbReference type="Proteomes" id="UP000620366"/>
    </source>
</evidence>
<evidence type="ECO:0000313" key="4">
    <source>
        <dbReference type="EMBL" id="MBC8535703.1"/>
    </source>
</evidence>
<feature type="compositionally biased region" description="Low complexity" evidence="2">
    <location>
        <begin position="362"/>
        <end position="383"/>
    </location>
</feature>
<protein>
    <submittedName>
        <fullName evidence="4">LCP family protein</fullName>
    </submittedName>
</protein>
<dbReference type="InterPro" id="IPR050922">
    <property type="entry name" value="LytR/CpsA/Psr_CW_biosynth"/>
</dbReference>
<dbReference type="Proteomes" id="UP000620366">
    <property type="component" value="Unassembled WGS sequence"/>
</dbReference>
<evidence type="ECO:0000259" key="3">
    <source>
        <dbReference type="Pfam" id="PF03816"/>
    </source>
</evidence>
<dbReference type="NCBIfam" id="TIGR00350">
    <property type="entry name" value="lytR_cpsA_psr"/>
    <property type="match status" value="1"/>
</dbReference>
<dbReference type="RefSeq" id="WP_249299432.1">
    <property type="nucleotide sequence ID" value="NZ_JACRSP010000001.1"/>
</dbReference>
<reference evidence="4" key="1">
    <citation type="submission" date="2020-08" db="EMBL/GenBank/DDBJ databases">
        <title>Genome public.</title>
        <authorList>
            <person name="Liu C."/>
            <person name="Sun Q."/>
        </authorList>
    </citation>
    <scope>NUCLEOTIDE SEQUENCE</scope>
    <source>
        <strain evidence="4">BX7</strain>
    </source>
</reference>
<comment type="similarity">
    <text evidence="1">Belongs to the LytR/CpsA/Psr (LCP) family.</text>
</comment>
<keyword evidence="5" id="KW-1185">Reference proteome</keyword>
<evidence type="ECO:0000256" key="2">
    <source>
        <dbReference type="SAM" id="MobiDB-lite"/>
    </source>
</evidence>
<feature type="compositionally biased region" description="Gly residues" evidence="2">
    <location>
        <begin position="415"/>
        <end position="425"/>
    </location>
</feature>
<gene>
    <name evidence="4" type="ORF">H8695_03230</name>
</gene>
<dbReference type="InterPro" id="IPR004474">
    <property type="entry name" value="LytR_CpsA_psr"/>
</dbReference>
<dbReference type="Pfam" id="PF03816">
    <property type="entry name" value="LytR_cpsA_psr"/>
    <property type="match status" value="1"/>
</dbReference>
<comment type="caution">
    <text evidence="4">The sequence shown here is derived from an EMBL/GenBank/DDBJ whole genome shotgun (WGS) entry which is preliminary data.</text>
</comment>
<dbReference type="PANTHER" id="PTHR33392">
    <property type="entry name" value="POLYISOPRENYL-TEICHOIC ACID--PEPTIDOGLYCAN TEICHOIC ACID TRANSFERASE TAGU"/>
    <property type="match status" value="1"/>
</dbReference>